<keyword evidence="1" id="KW-0808">Transferase</keyword>
<dbReference type="Proteomes" id="UP000035199">
    <property type="component" value="Chromosome"/>
</dbReference>
<dbReference type="InterPro" id="IPR047324">
    <property type="entry name" value="LbH_gamma_CA-like"/>
</dbReference>
<dbReference type="STRING" id="571915.CMUST_00445"/>
<proteinExistence type="predicted"/>
<dbReference type="OrthoDB" id="9803036at2"/>
<evidence type="ECO:0000313" key="1">
    <source>
        <dbReference type="EMBL" id="AKK04446.1"/>
    </source>
</evidence>
<name>A0A0G3GTD9_9CORY</name>
<sequence>MTHFVGPLILPFNGKTPRIHATAYIAPTATIIGDVEIGAHSSVFYGCVLRADVNAIRVGERTNIQDNCVLHVDSDAPCTLGDDVTVGHLALVHGATVADGVLVGMKSALLSRSRIGAGSLIAAGAVVLEGQEIPEKSLAAGVPAKVRRELSDEQSQAFIPHAARYVETAAGQADPSQALDLSEVTYEEQSRGKGNL</sequence>
<protein>
    <submittedName>
        <fullName evidence="1">Isoleucine patch superfamily enzyme, carbonic anhydrase/acetyltransferase</fullName>
    </submittedName>
</protein>
<reference evidence="2" key="2">
    <citation type="submission" date="2015-05" db="EMBL/GenBank/DDBJ databases">
        <title>Complete genome sequence of Corynebacterium mustelae DSM 45274, isolated from various tissues of a male ferret with lethal sepsis.</title>
        <authorList>
            <person name="Ruckert C."/>
            <person name="Albersmeier A."/>
            <person name="Winkler A."/>
            <person name="Tauch A."/>
        </authorList>
    </citation>
    <scope>NUCLEOTIDE SEQUENCE [LARGE SCALE GENOMIC DNA]</scope>
    <source>
        <strain evidence="2">DSM 45274</strain>
    </source>
</reference>
<dbReference type="PANTHER" id="PTHR13061">
    <property type="entry name" value="DYNACTIN SUBUNIT P25"/>
    <property type="match status" value="1"/>
</dbReference>
<accession>A0A0G3GTD9</accession>
<dbReference type="GO" id="GO:0016740">
    <property type="term" value="F:transferase activity"/>
    <property type="evidence" value="ECO:0007669"/>
    <property type="project" value="UniProtKB-KW"/>
</dbReference>
<reference evidence="1 2" key="1">
    <citation type="journal article" date="2015" name="Genome Announc.">
        <title>Complete Genome Sequence of the Type Strain Corynebacterium mustelae DSM 45274, Isolated from Various Tissues of a Male Ferret with Lethal Sepsis.</title>
        <authorList>
            <person name="Ruckert C."/>
            <person name="Eimer J."/>
            <person name="Winkler A."/>
            <person name="Tauch A."/>
        </authorList>
    </citation>
    <scope>NUCLEOTIDE SEQUENCE [LARGE SCALE GENOMIC DNA]</scope>
    <source>
        <strain evidence="1 2">DSM 45274</strain>
    </source>
</reference>
<keyword evidence="2" id="KW-1185">Reference proteome</keyword>
<dbReference type="PANTHER" id="PTHR13061:SF29">
    <property type="entry name" value="GAMMA CARBONIC ANHYDRASE-LIKE 1, MITOCHONDRIAL-RELATED"/>
    <property type="match status" value="1"/>
</dbReference>
<dbReference type="InterPro" id="IPR011004">
    <property type="entry name" value="Trimer_LpxA-like_sf"/>
</dbReference>
<dbReference type="Gene3D" id="2.160.10.10">
    <property type="entry name" value="Hexapeptide repeat proteins"/>
    <property type="match status" value="1"/>
</dbReference>
<dbReference type="InterPro" id="IPR050484">
    <property type="entry name" value="Transf_Hexapept/Carb_Anhydrase"/>
</dbReference>
<dbReference type="EMBL" id="CP011542">
    <property type="protein sequence ID" value="AKK04446.1"/>
    <property type="molecule type" value="Genomic_DNA"/>
</dbReference>
<dbReference type="KEGG" id="cmv:CMUST_00445"/>
<gene>
    <name evidence="1" type="ORF">CMUST_00445</name>
</gene>
<dbReference type="PATRIC" id="fig|571915.4.peg.93"/>
<dbReference type="RefSeq" id="WP_047260867.1">
    <property type="nucleotide sequence ID" value="NZ_CP011542.1"/>
</dbReference>
<organism evidence="1 2">
    <name type="scientific">Corynebacterium mustelae</name>
    <dbReference type="NCBI Taxonomy" id="571915"/>
    <lineage>
        <taxon>Bacteria</taxon>
        <taxon>Bacillati</taxon>
        <taxon>Actinomycetota</taxon>
        <taxon>Actinomycetes</taxon>
        <taxon>Mycobacteriales</taxon>
        <taxon>Corynebacteriaceae</taxon>
        <taxon>Corynebacterium</taxon>
    </lineage>
</organism>
<dbReference type="SUPFAM" id="SSF51161">
    <property type="entry name" value="Trimeric LpxA-like enzymes"/>
    <property type="match status" value="1"/>
</dbReference>
<dbReference type="AlphaFoldDB" id="A0A0G3GTD9"/>
<evidence type="ECO:0000313" key="2">
    <source>
        <dbReference type="Proteomes" id="UP000035199"/>
    </source>
</evidence>
<dbReference type="CDD" id="cd04645">
    <property type="entry name" value="LbH_gamma_CA_like"/>
    <property type="match status" value="1"/>
</dbReference>